<reference evidence="2" key="1">
    <citation type="journal article" date="2023" name="G3 (Bethesda)">
        <title>Genome assembly and association tests identify interacting loci associated with vigor, precocity, and sex in interspecific pistachio rootstocks.</title>
        <authorList>
            <person name="Palmer W."/>
            <person name="Jacygrad E."/>
            <person name="Sagayaradj S."/>
            <person name="Cavanaugh K."/>
            <person name="Han R."/>
            <person name="Bertier L."/>
            <person name="Beede B."/>
            <person name="Kafkas S."/>
            <person name="Golino D."/>
            <person name="Preece J."/>
            <person name="Michelmore R."/>
        </authorList>
    </citation>
    <scope>NUCLEOTIDE SEQUENCE [LARGE SCALE GENOMIC DNA]</scope>
</reference>
<gene>
    <name evidence="1" type="ORF">Pint_09608</name>
</gene>
<keyword evidence="2" id="KW-1185">Reference proteome</keyword>
<evidence type="ECO:0000313" key="2">
    <source>
        <dbReference type="Proteomes" id="UP001163603"/>
    </source>
</evidence>
<organism evidence="1 2">
    <name type="scientific">Pistacia integerrima</name>
    <dbReference type="NCBI Taxonomy" id="434235"/>
    <lineage>
        <taxon>Eukaryota</taxon>
        <taxon>Viridiplantae</taxon>
        <taxon>Streptophyta</taxon>
        <taxon>Embryophyta</taxon>
        <taxon>Tracheophyta</taxon>
        <taxon>Spermatophyta</taxon>
        <taxon>Magnoliopsida</taxon>
        <taxon>eudicotyledons</taxon>
        <taxon>Gunneridae</taxon>
        <taxon>Pentapetalae</taxon>
        <taxon>rosids</taxon>
        <taxon>malvids</taxon>
        <taxon>Sapindales</taxon>
        <taxon>Anacardiaceae</taxon>
        <taxon>Pistacia</taxon>
    </lineage>
</organism>
<protein>
    <submittedName>
        <fullName evidence="1">Uncharacterized protein</fullName>
    </submittedName>
</protein>
<name>A0ACC0XGC9_9ROSI</name>
<comment type="caution">
    <text evidence="1">The sequence shown here is derived from an EMBL/GenBank/DDBJ whole genome shotgun (WGS) entry which is preliminary data.</text>
</comment>
<dbReference type="Proteomes" id="UP001163603">
    <property type="component" value="Chromosome 12"/>
</dbReference>
<sequence>MEQFIFSKSLPETAIAKRLCIPIDELNQFPPFVGGNRFQNLIVEDKEEQGVLWNLRFYVQDNGKQPVLAGQWKDFVKRKQLQVGDGVLFYRNIDANGQVTYKMRPFRNLMGV</sequence>
<accession>A0ACC0XGC9</accession>
<evidence type="ECO:0000313" key="1">
    <source>
        <dbReference type="EMBL" id="KAJ0016658.1"/>
    </source>
</evidence>
<dbReference type="EMBL" id="CM047747">
    <property type="protein sequence ID" value="KAJ0016658.1"/>
    <property type="molecule type" value="Genomic_DNA"/>
</dbReference>
<proteinExistence type="predicted"/>